<accession>A0A2G9ZEZ6</accession>
<reference evidence="1 2" key="1">
    <citation type="submission" date="2017-09" db="EMBL/GenBank/DDBJ databases">
        <title>Depth-based differentiation of microbial function through sediment-hosted aquifers and enrichment of novel symbionts in the deep terrestrial subsurface.</title>
        <authorList>
            <person name="Probst A.J."/>
            <person name="Ladd B."/>
            <person name="Jarett J.K."/>
            <person name="Geller-Mcgrath D.E."/>
            <person name="Sieber C.M."/>
            <person name="Emerson J.B."/>
            <person name="Anantharaman K."/>
            <person name="Thomas B.C."/>
            <person name="Malmstrom R."/>
            <person name="Stieglmeier M."/>
            <person name="Klingl A."/>
            <person name="Woyke T."/>
            <person name="Ryan C.M."/>
            <person name="Banfield J.F."/>
        </authorList>
    </citation>
    <scope>NUCLEOTIDE SEQUENCE [LARGE SCALE GENOMIC DNA]</scope>
    <source>
        <strain evidence="1">CG23_combo_of_CG06-09_8_20_14_all_37_87_8</strain>
    </source>
</reference>
<dbReference type="EMBL" id="PCSB01000038">
    <property type="protein sequence ID" value="PIP31742.1"/>
    <property type="molecule type" value="Genomic_DNA"/>
</dbReference>
<sequence length="268" mass="31029">MKEFIALDSLCRLPDVDRLKKFLEHPETTFLSKELDETMLDKLDGKTPRFIEKSAKEFFFSELEENDSGIVVGGKVMVLLISLNPPHQVEIQVEKTDDLIKTLWDPIRIKVFVGAEEVGSVRGNILKIDHGVDDGKIYPSLALQKRTRDSERKNRLYPFLWIPHEKPACVYSEYIEYIGGELSFIDDQKEMMLIKPAYFKEFKSLQFAIGVSLKDFIANNKMTTRIYAKRNPVICEELNFGHRIHFSTGKTYPKDIILNSKFFVDELL</sequence>
<dbReference type="AlphaFoldDB" id="A0A2G9ZEZ6"/>
<evidence type="ECO:0000313" key="1">
    <source>
        <dbReference type="EMBL" id="PIP31742.1"/>
    </source>
</evidence>
<comment type="caution">
    <text evidence="1">The sequence shown here is derived from an EMBL/GenBank/DDBJ whole genome shotgun (WGS) entry which is preliminary data.</text>
</comment>
<gene>
    <name evidence="1" type="ORF">COX24_01860</name>
</gene>
<organism evidence="1 2">
    <name type="scientific">bacterium (Candidatus Gribaldobacteria) CG23_combo_of_CG06-09_8_20_14_all_37_87_8</name>
    <dbReference type="NCBI Taxonomy" id="2014278"/>
    <lineage>
        <taxon>Bacteria</taxon>
        <taxon>Candidatus Gribaldobacteria</taxon>
    </lineage>
</organism>
<name>A0A2G9ZEZ6_9BACT</name>
<protein>
    <submittedName>
        <fullName evidence="1">Uncharacterized protein</fullName>
    </submittedName>
</protein>
<dbReference type="Proteomes" id="UP000230447">
    <property type="component" value="Unassembled WGS sequence"/>
</dbReference>
<evidence type="ECO:0000313" key="2">
    <source>
        <dbReference type="Proteomes" id="UP000230447"/>
    </source>
</evidence>
<proteinExistence type="predicted"/>